<dbReference type="GO" id="GO:0043190">
    <property type="term" value="C:ATP-binding cassette (ABC) transporter complex"/>
    <property type="evidence" value="ECO:0007669"/>
    <property type="project" value="InterPro"/>
</dbReference>
<feature type="transmembrane region" description="Helical" evidence="8">
    <location>
        <begin position="57"/>
        <end position="79"/>
    </location>
</feature>
<dbReference type="SUPFAM" id="SSF161098">
    <property type="entry name" value="MetI-like"/>
    <property type="match status" value="1"/>
</dbReference>
<dbReference type="GO" id="GO:0022857">
    <property type="term" value="F:transmembrane transporter activity"/>
    <property type="evidence" value="ECO:0007669"/>
    <property type="project" value="InterPro"/>
</dbReference>
<evidence type="ECO:0000256" key="2">
    <source>
        <dbReference type="ARBA" id="ARBA00010072"/>
    </source>
</evidence>
<feature type="domain" description="ABC transmembrane type-1" evidence="9">
    <location>
        <begin position="21"/>
        <end position="209"/>
    </location>
</feature>
<evidence type="ECO:0000256" key="5">
    <source>
        <dbReference type="ARBA" id="ARBA00022692"/>
    </source>
</evidence>
<comment type="similarity">
    <text evidence="2">Belongs to the binding-protein-dependent transport system permease family. HisMQ subfamily.</text>
</comment>
<dbReference type="Gene3D" id="1.10.3720.10">
    <property type="entry name" value="MetI-like"/>
    <property type="match status" value="1"/>
</dbReference>
<evidence type="ECO:0000256" key="3">
    <source>
        <dbReference type="ARBA" id="ARBA00022448"/>
    </source>
</evidence>
<dbReference type="EMBL" id="AQQR01000009">
    <property type="protein sequence ID" value="OWU71471.1"/>
    <property type="molecule type" value="Genomic_DNA"/>
</dbReference>
<sequence length="224" mass="25088">MDYTFQYGQVWPYVPYLLKGAWLSLQIAFLAFCGGMLIGTACAAVKTFGSGWMRHGVNAYVVFFVNTPQLVQIYFLYFALPDMGIFLSSYMAVLLGMTLNAGAYLTEIQRAGFESRRQSEMEAAEVLGFSRWQQIRYVILPHVAKVLFPPLSNHYILMTLGTSMAAIFGVEELTGRAFNINSETFRSLEVFSIVAVIYVVVTLAASVLLALFGRFAFRAKMRVV</sequence>
<dbReference type="PANTHER" id="PTHR30614:SF35">
    <property type="entry name" value="ABC TRANSPORTER PERMEASE PROTEIN"/>
    <property type="match status" value="1"/>
</dbReference>
<dbReference type="InterPro" id="IPR043429">
    <property type="entry name" value="ArtM/GltK/GlnP/TcyL/YhdX-like"/>
</dbReference>
<keyword evidence="3 8" id="KW-0813">Transport</keyword>
<evidence type="ECO:0000313" key="11">
    <source>
        <dbReference type="Proteomes" id="UP000215377"/>
    </source>
</evidence>
<comment type="subcellular location">
    <subcellularLocation>
        <location evidence="1">Cell inner membrane</location>
        <topology evidence="1">Multi-pass membrane protein</topology>
    </subcellularLocation>
    <subcellularLocation>
        <location evidence="8">Cell membrane</location>
        <topology evidence="8">Multi-pass membrane protein</topology>
    </subcellularLocation>
</comment>
<dbReference type="CDD" id="cd06261">
    <property type="entry name" value="TM_PBP2"/>
    <property type="match status" value="1"/>
</dbReference>
<dbReference type="AlphaFoldDB" id="A0A225NEX7"/>
<evidence type="ECO:0000256" key="1">
    <source>
        <dbReference type="ARBA" id="ARBA00004429"/>
    </source>
</evidence>
<proteinExistence type="inferred from homology"/>
<feature type="transmembrane region" description="Helical" evidence="8">
    <location>
        <begin position="154"/>
        <end position="170"/>
    </location>
</feature>
<dbReference type="InterPro" id="IPR000515">
    <property type="entry name" value="MetI-like"/>
</dbReference>
<feature type="transmembrane region" description="Helical" evidence="8">
    <location>
        <begin position="190"/>
        <end position="212"/>
    </location>
</feature>
<keyword evidence="4" id="KW-1003">Cell membrane</keyword>
<evidence type="ECO:0000256" key="7">
    <source>
        <dbReference type="ARBA" id="ARBA00023136"/>
    </source>
</evidence>
<evidence type="ECO:0000256" key="8">
    <source>
        <dbReference type="RuleBase" id="RU363032"/>
    </source>
</evidence>
<dbReference type="InterPro" id="IPR035906">
    <property type="entry name" value="MetI-like_sf"/>
</dbReference>
<feature type="transmembrane region" description="Helical" evidence="8">
    <location>
        <begin position="85"/>
        <end position="106"/>
    </location>
</feature>
<dbReference type="NCBIfam" id="TIGR01726">
    <property type="entry name" value="HEQRo_perm_3TM"/>
    <property type="match status" value="1"/>
</dbReference>
<dbReference type="InterPro" id="IPR010065">
    <property type="entry name" value="AA_ABC_transptr_permease_3TM"/>
</dbReference>
<name>A0A225NEX7_9RHOB</name>
<dbReference type="OrthoDB" id="9814550at2"/>
<keyword evidence="6 8" id="KW-1133">Transmembrane helix</keyword>
<evidence type="ECO:0000259" key="9">
    <source>
        <dbReference type="PROSITE" id="PS50928"/>
    </source>
</evidence>
<dbReference type="Pfam" id="PF00528">
    <property type="entry name" value="BPD_transp_1"/>
    <property type="match status" value="1"/>
</dbReference>
<feature type="transmembrane region" description="Helical" evidence="8">
    <location>
        <begin position="20"/>
        <end position="45"/>
    </location>
</feature>
<dbReference type="RefSeq" id="WP_088651404.1">
    <property type="nucleotide sequence ID" value="NZ_AQQR01000009.1"/>
</dbReference>
<evidence type="ECO:0000256" key="6">
    <source>
        <dbReference type="ARBA" id="ARBA00022989"/>
    </source>
</evidence>
<evidence type="ECO:0000313" key="10">
    <source>
        <dbReference type="EMBL" id="OWU71471.1"/>
    </source>
</evidence>
<evidence type="ECO:0000256" key="4">
    <source>
        <dbReference type="ARBA" id="ARBA00022475"/>
    </source>
</evidence>
<keyword evidence="11" id="KW-1185">Reference proteome</keyword>
<comment type="caution">
    <text evidence="10">The sequence shown here is derived from an EMBL/GenBank/DDBJ whole genome shotgun (WGS) entry which is preliminary data.</text>
</comment>
<keyword evidence="7 8" id="KW-0472">Membrane</keyword>
<accession>A0A225NEX7</accession>
<gene>
    <name evidence="10" type="ORF">ATO3_18575</name>
</gene>
<dbReference type="PANTHER" id="PTHR30614">
    <property type="entry name" value="MEMBRANE COMPONENT OF AMINO ACID ABC TRANSPORTER"/>
    <property type="match status" value="1"/>
</dbReference>
<dbReference type="PROSITE" id="PS50928">
    <property type="entry name" value="ABC_TM1"/>
    <property type="match status" value="1"/>
</dbReference>
<organism evidence="10 11">
    <name type="scientific">Marinibacterium profundimaris</name>
    <dbReference type="NCBI Taxonomy" id="1679460"/>
    <lineage>
        <taxon>Bacteria</taxon>
        <taxon>Pseudomonadati</taxon>
        <taxon>Pseudomonadota</taxon>
        <taxon>Alphaproteobacteria</taxon>
        <taxon>Rhodobacterales</taxon>
        <taxon>Paracoccaceae</taxon>
        <taxon>Marinibacterium</taxon>
    </lineage>
</organism>
<dbReference type="Proteomes" id="UP000215377">
    <property type="component" value="Unassembled WGS sequence"/>
</dbReference>
<reference evidence="10 11" key="1">
    <citation type="submission" date="2013-04" db="EMBL/GenBank/DDBJ databases">
        <title>Oceanicola sp. 22II1-22F33 Genome Sequencing.</title>
        <authorList>
            <person name="Lai Q."/>
            <person name="Li G."/>
            <person name="Shao Z."/>
        </authorList>
    </citation>
    <scope>NUCLEOTIDE SEQUENCE [LARGE SCALE GENOMIC DNA]</scope>
    <source>
        <strain evidence="10 11">22II1-22F33</strain>
    </source>
</reference>
<dbReference type="GO" id="GO:0006865">
    <property type="term" value="P:amino acid transport"/>
    <property type="evidence" value="ECO:0007669"/>
    <property type="project" value="TreeGrafter"/>
</dbReference>
<keyword evidence="5 8" id="KW-0812">Transmembrane</keyword>
<protein>
    <submittedName>
        <fullName evidence="10">ABC transporter</fullName>
    </submittedName>
</protein>